<proteinExistence type="predicted"/>
<keyword evidence="3" id="KW-1185">Reference proteome</keyword>
<dbReference type="InterPro" id="IPR054189">
    <property type="entry name" value="DUF6894"/>
</dbReference>
<evidence type="ECO:0000313" key="2">
    <source>
        <dbReference type="EMBL" id="GJE56942.1"/>
    </source>
</evidence>
<accession>A0ABQ4TQJ4</accession>
<dbReference type="Pfam" id="PF21834">
    <property type="entry name" value="DUF6894"/>
    <property type="match status" value="1"/>
</dbReference>
<protein>
    <recommendedName>
        <fullName evidence="1">DUF6894 domain-containing protein</fullName>
    </recommendedName>
</protein>
<evidence type="ECO:0000313" key="3">
    <source>
        <dbReference type="Proteomes" id="UP001055101"/>
    </source>
</evidence>
<gene>
    <name evidence="2" type="ORF">EKPJFOCH_3452</name>
</gene>
<sequence>MRLFMHIRDGDTLIEDPEGSEFPNLAAAQQEAFVAAREILANALLSNQVIDGQEFEITDEHGVIVMRVPLRSAMRTA</sequence>
<dbReference type="EMBL" id="BPRA01000015">
    <property type="protein sequence ID" value="GJE56942.1"/>
    <property type="molecule type" value="Genomic_DNA"/>
</dbReference>
<dbReference type="RefSeq" id="WP_238232471.1">
    <property type="nucleotide sequence ID" value="NZ_BPRA01000015.1"/>
</dbReference>
<feature type="domain" description="DUF6894" evidence="1">
    <location>
        <begin position="3"/>
        <end position="70"/>
    </location>
</feature>
<organism evidence="2 3">
    <name type="scientific">Methylobacterium thuringiense</name>
    <dbReference type="NCBI Taxonomy" id="1003091"/>
    <lineage>
        <taxon>Bacteria</taxon>
        <taxon>Pseudomonadati</taxon>
        <taxon>Pseudomonadota</taxon>
        <taxon>Alphaproteobacteria</taxon>
        <taxon>Hyphomicrobiales</taxon>
        <taxon>Methylobacteriaceae</taxon>
        <taxon>Methylobacterium</taxon>
    </lineage>
</organism>
<evidence type="ECO:0000259" key="1">
    <source>
        <dbReference type="Pfam" id="PF21834"/>
    </source>
</evidence>
<comment type="caution">
    <text evidence="2">The sequence shown here is derived from an EMBL/GenBank/DDBJ whole genome shotgun (WGS) entry which is preliminary data.</text>
</comment>
<reference evidence="2" key="2">
    <citation type="submission" date="2021-08" db="EMBL/GenBank/DDBJ databases">
        <authorList>
            <person name="Tani A."/>
            <person name="Ola A."/>
            <person name="Ogura Y."/>
            <person name="Katsura K."/>
            <person name="Hayashi T."/>
        </authorList>
    </citation>
    <scope>NUCLEOTIDE SEQUENCE</scope>
    <source>
        <strain evidence="2">DSM 23674</strain>
    </source>
</reference>
<name>A0ABQ4TQJ4_9HYPH</name>
<dbReference type="Proteomes" id="UP001055101">
    <property type="component" value="Unassembled WGS sequence"/>
</dbReference>
<reference evidence="2" key="1">
    <citation type="journal article" date="2021" name="Front. Microbiol.">
        <title>Comprehensive Comparative Genomics and Phenotyping of Methylobacterium Species.</title>
        <authorList>
            <person name="Alessa O."/>
            <person name="Ogura Y."/>
            <person name="Fujitani Y."/>
            <person name="Takami H."/>
            <person name="Hayashi T."/>
            <person name="Sahin N."/>
            <person name="Tani A."/>
        </authorList>
    </citation>
    <scope>NUCLEOTIDE SEQUENCE</scope>
    <source>
        <strain evidence="2">DSM 23674</strain>
    </source>
</reference>